<gene>
    <name evidence="2" type="ORF">MHIB_11550</name>
</gene>
<accession>A0A7I7X1N1</accession>
<evidence type="ECO:0000313" key="3">
    <source>
        <dbReference type="Proteomes" id="UP000467260"/>
    </source>
</evidence>
<dbReference type="Proteomes" id="UP000467260">
    <property type="component" value="Chromosome"/>
</dbReference>
<dbReference type="AlphaFoldDB" id="A0A7I7X1N1"/>
<name>A0A7I7X1N1_9MYCO</name>
<reference evidence="2 3" key="1">
    <citation type="journal article" date="2019" name="Emerg. Microbes Infect.">
        <title>Comprehensive subspecies identification of 175 nontuberculous mycobacteria species based on 7547 genomic profiles.</title>
        <authorList>
            <person name="Matsumoto Y."/>
            <person name="Kinjo T."/>
            <person name="Motooka D."/>
            <person name="Nabeya D."/>
            <person name="Jung N."/>
            <person name="Uechi K."/>
            <person name="Horii T."/>
            <person name="Iida T."/>
            <person name="Fujita J."/>
            <person name="Nakamura S."/>
        </authorList>
    </citation>
    <scope>NUCLEOTIDE SEQUENCE [LARGE SCALE GENOMIC DNA]</scope>
    <source>
        <strain evidence="2 3">JCM 13571</strain>
    </source>
</reference>
<organism evidence="2 3">
    <name type="scientific">Mycolicibacter hiberniae</name>
    <dbReference type="NCBI Taxonomy" id="29314"/>
    <lineage>
        <taxon>Bacteria</taxon>
        <taxon>Bacillati</taxon>
        <taxon>Actinomycetota</taxon>
        <taxon>Actinomycetes</taxon>
        <taxon>Mycobacteriales</taxon>
        <taxon>Mycobacteriaceae</taxon>
        <taxon>Mycolicibacter</taxon>
    </lineage>
</organism>
<protein>
    <submittedName>
        <fullName evidence="2">Uncharacterized protein</fullName>
    </submittedName>
</protein>
<sequence>MGDQCPGGVEHHGVAHRAFGSAEHRARLLSVGLRVTAEQFVHLGAGKPERGRVEGQPIDGAGLHPPDRARGGGGQFVEAVIAVHHQHAGVARREHPGHHLGQIAEGAPDQPGPRARRVGQRPQQVEHRRHTDLAASHRRVAI</sequence>
<dbReference type="EMBL" id="AP022609">
    <property type="protein sequence ID" value="BBZ22737.1"/>
    <property type="molecule type" value="Genomic_DNA"/>
</dbReference>
<evidence type="ECO:0000313" key="2">
    <source>
        <dbReference type="EMBL" id="BBZ22737.1"/>
    </source>
</evidence>
<dbReference type="KEGG" id="mhib:MHIB_11550"/>
<evidence type="ECO:0000256" key="1">
    <source>
        <dbReference type="SAM" id="MobiDB-lite"/>
    </source>
</evidence>
<keyword evidence="3" id="KW-1185">Reference proteome</keyword>
<feature type="region of interest" description="Disordered" evidence="1">
    <location>
        <begin position="103"/>
        <end position="142"/>
    </location>
</feature>
<proteinExistence type="predicted"/>